<organism evidence="2 3">
    <name type="scientific">Miscanthus lutarioriparius</name>
    <dbReference type="NCBI Taxonomy" id="422564"/>
    <lineage>
        <taxon>Eukaryota</taxon>
        <taxon>Viridiplantae</taxon>
        <taxon>Streptophyta</taxon>
        <taxon>Embryophyta</taxon>
        <taxon>Tracheophyta</taxon>
        <taxon>Spermatophyta</taxon>
        <taxon>Magnoliopsida</taxon>
        <taxon>Liliopsida</taxon>
        <taxon>Poales</taxon>
        <taxon>Poaceae</taxon>
        <taxon>PACMAD clade</taxon>
        <taxon>Panicoideae</taxon>
        <taxon>Andropogonodae</taxon>
        <taxon>Andropogoneae</taxon>
        <taxon>Saccharinae</taxon>
        <taxon>Miscanthus</taxon>
    </lineage>
</organism>
<comment type="caution">
    <text evidence="2">The sequence shown here is derived from an EMBL/GenBank/DDBJ whole genome shotgun (WGS) entry which is preliminary data.</text>
</comment>
<evidence type="ECO:0000256" key="1">
    <source>
        <dbReference type="SAM" id="MobiDB-lite"/>
    </source>
</evidence>
<proteinExistence type="predicted"/>
<protein>
    <submittedName>
        <fullName evidence="2">Uncharacterized protein</fullName>
    </submittedName>
</protein>
<feature type="region of interest" description="Disordered" evidence="1">
    <location>
        <begin position="1"/>
        <end position="66"/>
    </location>
</feature>
<gene>
    <name evidence="2" type="ORF">NCGR_LOCUS12275</name>
</gene>
<accession>A0A811N530</accession>
<evidence type="ECO:0000313" key="2">
    <source>
        <dbReference type="EMBL" id="CAD6218394.1"/>
    </source>
</evidence>
<name>A0A811N530_9POAL</name>
<sequence length="145" mass="16295">MTVAEWRRSRLDERRRDLQPKSMASVPRSPAAMDYHSPPPGNEATAKVRPRKSRRDEKKTALSSSRPMTGKFVACLASKAQPECQPIKTDSAPGVDQHKESVVMPPFDIDAELYKLVHSSDSDIDIVFALLIVLLLRKIISNHEF</sequence>
<dbReference type="EMBL" id="CAJGYO010000003">
    <property type="protein sequence ID" value="CAD6218394.1"/>
    <property type="molecule type" value="Genomic_DNA"/>
</dbReference>
<evidence type="ECO:0000313" key="3">
    <source>
        <dbReference type="Proteomes" id="UP000604825"/>
    </source>
</evidence>
<reference evidence="2" key="1">
    <citation type="submission" date="2020-10" db="EMBL/GenBank/DDBJ databases">
        <authorList>
            <person name="Han B."/>
            <person name="Lu T."/>
            <person name="Zhao Q."/>
            <person name="Huang X."/>
            <person name="Zhao Y."/>
        </authorList>
    </citation>
    <scope>NUCLEOTIDE SEQUENCE</scope>
</reference>
<feature type="compositionally biased region" description="Basic and acidic residues" evidence="1">
    <location>
        <begin position="1"/>
        <end position="19"/>
    </location>
</feature>
<dbReference type="AlphaFoldDB" id="A0A811N530"/>
<keyword evidence="3" id="KW-1185">Reference proteome</keyword>
<dbReference type="Proteomes" id="UP000604825">
    <property type="component" value="Unassembled WGS sequence"/>
</dbReference>